<keyword evidence="2" id="KW-0548">Nucleotidyltransferase</keyword>
<keyword evidence="2" id="KW-0695">RNA-directed DNA polymerase</keyword>
<keyword evidence="2" id="KW-0808">Transferase</keyword>
<dbReference type="GO" id="GO:0003964">
    <property type="term" value="F:RNA-directed DNA polymerase activity"/>
    <property type="evidence" value="ECO:0007669"/>
    <property type="project" value="UniProtKB-KW"/>
</dbReference>
<dbReference type="OrthoDB" id="9788687at2"/>
<dbReference type="SUPFAM" id="SSF56672">
    <property type="entry name" value="DNA/RNA polymerases"/>
    <property type="match status" value="1"/>
</dbReference>
<dbReference type="InterPro" id="IPR043502">
    <property type="entry name" value="DNA/RNA_pol_sf"/>
</dbReference>
<organism evidence="2 3">
    <name type="scientific">Desulforamulus aeronauticus DSM 10349</name>
    <dbReference type="NCBI Taxonomy" id="1121421"/>
    <lineage>
        <taxon>Bacteria</taxon>
        <taxon>Bacillati</taxon>
        <taxon>Bacillota</taxon>
        <taxon>Clostridia</taxon>
        <taxon>Eubacteriales</taxon>
        <taxon>Peptococcaceae</taxon>
        <taxon>Desulforamulus</taxon>
    </lineage>
</organism>
<name>A0A1M6QFZ3_9FIRM</name>
<accession>A0A1M6QFZ3</accession>
<keyword evidence="3" id="KW-1185">Reference proteome</keyword>
<dbReference type="Gene3D" id="3.10.10.10">
    <property type="entry name" value="HIV Type 1 Reverse Transcriptase, subunit A, domain 1"/>
    <property type="match status" value="1"/>
</dbReference>
<dbReference type="EMBL" id="FRAR01000008">
    <property type="protein sequence ID" value="SHK19169.1"/>
    <property type="molecule type" value="Genomic_DNA"/>
</dbReference>
<dbReference type="PROSITE" id="PS50878">
    <property type="entry name" value="RT_POL"/>
    <property type="match status" value="1"/>
</dbReference>
<sequence>MDLMGFVKEDNMKGLFPLRTNLFYIEHGEKELRNFIYNKVFNQNNAEASFLPFPSVYALKDSLHVRKSLQLDPLGTFYFYDFVLRNSSFFQLSTDSKALRFNFGYGFKGSTTISSYKQYHSFRGRKYELKKQYKYFAKVDIANCFNSFYHHDVVSFVSNSVSQQESIQFGQFLREGNGGRSINCFPQGVYPAKVVGNFFLKFIEESRELWSPAIIRFLDDIFLFSNSKKTLEQDIIRIQIIIGKYALSLNTDKTKFGSRASDFEERKLDNIKKSLLKKREKIKNYDEEAQEDQVTIELNPDEVEYLVWLIQEKNVTEEDVELALSLLKEDEYQANRLSDLVLTKYPGLIKNLYQLVNEIRDEGQIWESITNKLKTKFIQEYELFWITRMIIDLYKFDGQSAEILLRIFNHPSATTIVKSAILEITENEYGLFELKDTYLKNFPSGIQATSAIVGLSKLEKAKRNQIYKYAGKASPTMNVLCNIASKYSI</sequence>
<evidence type="ECO:0000313" key="2">
    <source>
        <dbReference type="EMBL" id="SHK19169.1"/>
    </source>
</evidence>
<gene>
    <name evidence="2" type="ORF">SAMN02745123_01027</name>
</gene>
<dbReference type="InterPro" id="IPR043128">
    <property type="entry name" value="Rev_trsase/Diguanyl_cyclase"/>
</dbReference>
<dbReference type="STRING" id="1121421.SAMN02745123_01027"/>
<dbReference type="InterPro" id="IPR000477">
    <property type="entry name" value="RT_dom"/>
</dbReference>
<proteinExistence type="predicted"/>
<dbReference type="Pfam" id="PF00078">
    <property type="entry name" value="RVT_1"/>
    <property type="match status" value="1"/>
</dbReference>
<dbReference type="NCBIfam" id="NF041750">
    <property type="entry name" value="Drt5"/>
    <property type="match status" value="1"/>
</dbReference>
<evidence type="ECO:0000313" key="3">
    <source>
        <dbReference type="Proteomes" id="UP000183997"/>
    </source>
</evidence>
<dbReference type="Proteomes" id="UP000183997">
    <property type="component" value="Unassembled WGS sequence"/>
</dbReference>
<dbReference type="AlphaFoldDB" id="A0A1M6QFZ3"/>
<evidence type="ECO:0000259" key="1">
    <source>
        <dbReference type="PROSITE" id="PS50878"/>
    </source>
</evidence>
<protein>
    <submittedName>
        <fullName evidence="2">Reverse transcriptase (RNA-dependent DNA polymerase)</fullName>
    </submittedName>
</protein>
<dbReference type="Gene3D" id="3.30.70.270">
    <property type="match status" value="1"/>
</dbReference>
<reference evidence="3" key="1">
    <citation type="submission" date="2016-11" db="EMBL/GenBank/DDBJ databases">
        <authorList>
            <person name="Varghese N."/>
            <person name="Submissions S."/>
        </authorList>
    </citation>
    <scope>NUCLEOTIDE SEQUENCE [LARGE SCALE GENOMIC DNA]</scope>
    <source>
        <strain evidence="3">DSM 10349</strain>
    </source>
</reference>
<feature type="domain" description="Reverse transcriptase" evidence="1">
    <location>
        <begin position="1"/>
        <end position="275"/>
    </location>
</feature>